<organism evidence="2 3">
    <name type="scientific">Albidovulum marisflavi</name>
    <dbReference type="NCBI Taxonomy" id="2984159"/>
    <lineage>
        <taxon>Bacteria</taxon>
        <taxon>Pseudomonadati</taxon>
        <taxon>Pseudomonadota</taxon>
        <taxon>Alphaproteobacteria</taxon>
        <taxon>Rhodobacterales</taxon>
        <taxon>Paracoccaceae</taxon>
        <taxon>Albidovulum</taxon>
    </lineage>
</organism>
<dbReference type="EMBL" id="JAOWKY010000002">
    <property type="protein sequence ID" value="MCV2869078.1"/>
    <property type="molecule type" value="Genomic_DNA"/>
</dbReference>
<dbReference type="InterPro" id="IPR011008">
    <property type="entry name" value="Dimeric_a/b-barrel"/>
</dbReference>
<dbReference type="RefSeq" id="WP_263734734.1">
    <property type="nucleotide sequence ID" value="NZ_JAOWKY010000002.1"/>
</dbReference>
<dbReference type="SUPFAM" id="SSF54909">
    <property type="entry name" value="Dimeric alpha+beta barrel"/>
    <property type="match status" value="1"/>
</dbReference>
<dbReference type="Pfam" id="PF07045">
    <property type="entry name" value="DUF1330"/>
    <property type="match status" value="1"/>
</dbReference>
<evidence type="ECO:0000313" key="3">
    <source>
        <dbReference type="Proteomes" id="UP001652542"/>
    </source>
</evidence>
<reference evidence="2 3" key="1">
    <citation type="submission" date="2022-10" db="EMBL/GenBank/DDBJ databases">
        <title>Defluviimonas sp. nov., isolated from ocean surface water.</title>
        <authorList>
            <person name="He W."/>
            <person name="Wang L."/>
            <person name="Zhang D.-F."/>
        </authorList>
    </citation>
    <scope>NUCLEOTIDE SEQUENCE [LARGE SCALE GENOMIC DNA]</scope>
    <source>
        <strain evidence="2 3">WL0002</strain>
    </source>
</reference>
<sequence>MSAYWIAHVTVTDAEAYKGYQQRAAAALAQHGATFLARGGEAEVLEGPDLQRHVVIRFASLAAAKACYASEAYQDACRHREGAAIVHLTIVEGLPEP</sequence>
<dbReference type="PANTHER" id="PTHR41521:SF4">
    <property type="entry name" value="BLR0684 PROTEIN"/>
    <property type="match status" value="1"/>
</dbReference>
<comment type="caution">
    <text evidence="2">The sequence shown here is derived from an EMBL/GenBank/DDBJ whole genome shotgun (WGS) entry which is preliminary data.</text>
</comment>
<gene>
    <name evidence="2" type="ORF">OEW28_10615</name>
</gene>
<feature type="domain" description="DUF1330" evidence="1">
    <location>
        <begin position="2"/>
        <end position="94"/>
    </location>
</feature>
<accession>A0ABT2ZD59</accession>
<dbReference type="Gene3D" id="3.30.70.100">
    <property type="match status" value="1"/>
</dbReference>
<keyword evidence="3" id="KW-1185">Reference proteome</keyword>
<dbReference type="PANTHER" id="PTHR41521">
    <property type="match status" value="1"/>
</dbReference>
<dbReference type="InterPro" id="IPR010753">
    <property type="entry name" value="DUF1330"/>
</dbReference>
<evidence type="ECO:0000313" key="2">
    <source>
        <dbReference type="EMBL" id="MCV2869078.1"/>
    </source>
</evidence>
<dbReference type="Proteomes" id="UP001652542">
    <property type="component" value="Unassembled WGS sequence"/>
</dbReference>
<proteinExistence type="predicted"/>
<protein>
    <submittedName>
        <fullName evidence="2">DUF1330 domain-containing protein</fullName>
    </submittedName>
</protein>
<evidence type="ECO:0000259" key="1">
    <source>
        <dbReference type="Pfam" id="PF07045"/>
    </source>
</evidence>
<name>A0ABT2ZD59_9RHOB</name>